<gene>
    <name evidence="2" type="ORF">BAZSYMA_ACONTIG00433_1</name>
    <name evidence="1" type="ORF">BAZSYMB_SCAFFOLD00038_1</name>
</gene>
<dbReference type="EMBL" id="CVUD02000037">
    <property type="protein sequence ID" value="SEH60021.1"/>
    <property type="molecule type" value="Genomic_DNA"/>
</dbReference>
<evidence type="ECO:0000313" key="2">
    <source>
        <dbReference type="EMBL" id="SEH73600.1"/>
    </source>
</evidence>
<accession>A0A1H6KDV3</accession>
<dbReference type="OrthoDB" id="5297106at2"/>
<evidence type="ECO:0000313" key="1">
    <source>
        <dbReference type="EMBL" id="SEH60021.1"/>
    </source>
</evidence>
<sequence>MSTSVEHSNKDKCFFGKLEMIDDLATFEVDTVENLERNFQDSVNHYIDTCKQLNREAQN</sequence>
<name>A0A1H6KDV3_9GAMM</name>
<evidence type="ECO:0000313" key="3">
    <source>
        <dbReference type="Proteomes" id="UP000198559"/>
    </source>
</evidence>
<reference evidence="3 4" key="2">
    <citation type="submission" date="2016-06" db="EMBL/GenBank/DDBJ databases">
        <authorList>
            <person name="Petersen J."/>
            <person name="Sayavedra L."/>
        </authorList>
    </citation>
    <scope>NUCLEOTIDE SEQUENCE [LARGE SCALE GENOMIC DNA]</scope>
    <source>
        <strain evidence="4">BazSymA</strain>
        <strain evidence="3">BazSymB</strain>
    </source>
</reference>
<dbReference type="Proteomes" id="UP000198988">
    <property type="component" value="Unassembled WGS sequence"/>
</dbReference>
<dbReference type="EMBL" id="CDSC02000147">
    <property type="protein sequence ID" value="SEH73600.1"/>
    <property type="molecule type" value="Genomic_DNA"/>
</dbReference>
<dbReference type="STRING" id="235205.BAZSYMB_SCAFFOLD00038_1"/>
<protein>
    <submittedName>
        <fullName evidence="2">[similarity to] Hif-Acontiguous protein B</fullName>
    </submittedName>
    <submittedName>
        <fullName evidence="1">[similarity to] Hif-contiguous protein B</fullName>
    </submittedName>
</protein>
<proteinExistence type="predicted"/>
<dbReference type="SUPFAM" id="SSF143100">
    <property type="entry name" value="TTHA1013/TTHA0281-like"/>
    <property type="match status" value="1"/>
</dbReference>
<reference evidence="2" key="1">
    <citation type="submission" date="2016-06" db="EMBL/GenBank/DDBJ databases">
        <authorList>
            <person name="Olsen C.W."/>
            <person name="Carey S."/>
            <person name="Hinshaw L."/>
            <person name="Karasin A.I."/>
        </authorList>
    </citation>
    <scope>NUCLEOTIDE SEQUENCE [LARGE SCALE GENOMIC DNA]</scope>
    <source>
        <strain evidence="2">BazSymA</strain>
        <strain evidence="1">BazSymB</strain>
    </source>
</reference>
<organism evidence="2 4">
    <name type="scientific">Bathymodiolus azoricus thioautotrophic gill symbiont</name>
    <dbReference type="NCBI Taxonomy" id="235205"/>
    <lineage>
        <taxon>Bacteria</taxon>
        <taxon>Pseudomonadati</taxon>
        <taxon>Pseudomonadota</taxon>
        <taxon>Gammaproteobacteria</taxon>
        <taxon>sulfur-oxidizing symbionts</taxon>
    </lineage>
</organism>
<dbReference type="RefSeq" id="WP_143243078.1">
    <property type="nucleotide sequence ID" value="NZ_CAESAP020000179.1"/>
</dbReference>
<dbReference type="AlphaFoldDB" id="A0A1H6KDV3"/>
<dbReference type="Proteomes" id="UP000198559">
    <property type="component" value="Unassembled WGS sequence"/>
</dbReference>
<evidence type="ECO:0000313" key="4">
    <source>
        <dbReference type="Proteomes" id="UP000198988"/>
    </source>
</evidence>
<dbReference type="InterPro" id="IPR035069">
    <property type="entry name" value="TTHA1013/TTHA0281-like"/>
</dbReference>